<evidence type="ECO:0000256" key="7">
    <source>
        <dbReference type="RuleBase" id="RU003870"/>
    </source>
</evidence>
<evidence type="ECO:0000313" key="9">
    <source>
        <dbReference type="EMBL" id="OGF53006.1"/>
    </source>
</evidence>
<sequence length="194" mass="21396">MSRIGKLPIPIPSGVKVTIQPDRVFVEGVAGKLEQTYESQYVSVAIEDGQVRVSRKGEAKAHRARHGLYRSLIHNMIQGVQKPYEKRLQLIGLGYRARLQGQELVLEIGYSHPIHYTLPATVKAEAKEIRSGGIEAEIMLRSPDKQLVGEVAAEIRALREPEPYKGTGIRYHDEHITRKEGKLAGAAAAKEGGA</sequence>
<keyword evidence="3 5" id="KW-0689">Ribosomal protein</keyword>
<dbReference type="PIRSF" id="PIRSF002162">
    <property type="entry name" value="Ribosomal_L6"/>
    <property type="match status" value="1"/>
</dbReference>
<dbReference type="GO" id="GO:0002181">
    <property type="term" value="P:cytoplasmic translation"/>
    <property type="evidence" value="ECO:0007669"/>
    <property type="project" value="TreeGrafter"/>
</dbReference>
<evidence type="ECO:0000313" key="10">
    <source>
        <dbReference type="Proteomes" id="UP000179157"/>
    </source>
</evidence>
<dbReference type="InterPro" id="IPR020040">
    <property type="entry name" value="Ribosomal_uL6_a/b-dom"/>
</dbReference>
<dbReference type="GO" id="GO:0019843">
    <property type="term" value="F:rRNA binding"/>
    <property type="evidence" value="ECO:0007669"/>
    <property type="project" value="UniProtKB-UniRule"/>
</dbReference>
<dbReference type="InterPro" id="IPR036789">
    <property type="entry name" value="Ribosomal_uL6-like_a/b-dom_sf"/>
</dbReference>
<evidence type="ECO:0000259" key="8">
    <source>
        <dbReference type="Pfam" id="PF00347"/>
    </source>
</evidence>
<dbReference type="HAMAP" id="MF_01365_B">
    <property type="entry name" value="Ribosomal_uL6_B"/>
    <property type="match status" value="1"/>
</dbReference>
<accession>A0A1F5UPD5</accession>
<dbReference type="STRING" id="1817864.A2Z21_08570"/>
<dbReference type="Pfam" id="PF00347">
    <property type="entry name" value="Ribosomal_L6"/>
    <property type="match status" value="2"/>
</dbReference>
<protein>
    <recommendedName>
        <fullName evidence="5">Large ribosomal subunit protein uL6</fullName>
    </recommendedName>
</protein>
<name>A0A1F5UPD5_FRAXR</name>
<keyword evidence="1 5" id="KW-0699">rRNA-binding</keyword>
<dbReference type="InterPro" id="IPR019906">
    <property type="entry name" value="Ribosomal_uL6_bac-type"/>
</dbReference>
<feature type="domain" description="Large ribosomal subunit protein uL6 alpha-beta" evidence="8">
    <location>
        <begin position="11"/>
        <end position="82"/>
    </location>
</feature>
<dbReference type="SUPFAM" id="SSF56053">
    <property type="entry name" value="Ribosomal protein L6"/>
    <property type="match status" value="2"/>
</dbReference>
<comment type="caution">
    <text evidence="9">The sequence shown here is derived from an EMBL/GenBank/DDBJ whole genome shotgun (WGS) entry which is preliminary data.</text>
</comment>
<reference evidence="9 10" key="1">
    <citation type="journal article" date="2016" name="Nat. Commun.">
        <title>Thousands of microbial genomes shed light on interconnected biogeochemical processes in an aquifer system.</title>
        <authorList>
            <person name="Anantharaman K."/>
            <person name="Brown C.T."/>
            <person name="Hug L.A."/>
            <person name="Sharon I."/>
            <person name="Castelle C.J."/>
            <person name="Probst A.J."/>
            <person name="Thomas B.C."/>
            <person name="Singh A."/>
            <person name="Wilkins M.J."/>
            <person name="Karaoz U."/>
            <person name="Brodie E.L."/>
            <person name="Williams K.H."/>
            <person name="Hubbard S.S."/>
            <person name="Banfield J.F."/>
        </authorList>
    </citation>
    <scope>NUCLEOTIDE SEQUENCE [LARGE SCALE GENOMIC DNA]</scope>
    <source>
        <strain evidence="10">RBG_16_55_9</strain>
    </source>
</reference>
<comment type="similarity">
    <text evidence="5 6">Belongs to the universal ribosomal protein uL6 family.</text>
</comment>
<dbReference type="PRINTS" id="PR00059">
    <property type="entry name" value="RIBOSOMALL6"/>
</dbReference>
<dbReference type="EMBL" id="MFGX01000122">
    <property type="protein sequence ID" value="OGF53006.1"/>
    <property type="molecule type" value="Genomic_DNA"/>
</dbReference>
<evidence type="ECO:0000256" key="3">
    <source>
        <dbReference type="ARBA" id="ARBA00022980"/>
    </source>
</evidence>
<evidence type="ECO:0000256" key="1">
    <source>
        <dbReference type="ARBA" id="ARBA00022730"/>
    </source>
</evidence>
<dbReference type="InterPro" id="IPR000702">
    <property type="entry name" value="Ribosomal_uL6-like"/>
</dbReference>
<evidence type="ECO:0000256" key="2">
    <source>
        <dbReference type="ARBA" id="ARBA00022884"/>
    </source>
</evidence>
<dbReference type="GO" id="GO:0022625">
    <property type="term" value="C:cytosolic large ribosomal subunit"/>
    <property type="evidence" value="ECO:0007669"/>
    <property type="project" value="UniProtKB-UniRule"/>
</dbReference>
<dbReference type="Gene3D" id="3.90.930.12">
    <property type="entry name" value="Ribosomal protein L6, alpha-beta domain"/>
    <property type="match status" value="2"/>
</dbReference>
<comment type="function">
    <text evidence="5 7">This protein binds to the 23S rRNA, and is important in its secondary structure. It is located near the subunit interface in the base of the L7/L12 stalk, and near the tRNA binding site of the peptidyltransferase center.</text>
</comment>
<comment type="subunit">
    <text evidence="5">Part of the 50S ribosomal subunit.</text>
</comment>
<dbReference type="NCBIfam" id="TIGR03654">
    <property type="entry name" value="L6_bact"/>
    <property type="match status" value="1"/>
</dbReference>
<organism evidence="9 10">
    <name type="scientific">Fraserbacteria sp. (strain RBG_16_55_9)</name>
    <dbReference type="NCBI Taxonomy" id="1817864"/>
    <lineage>
        <taxon>Bacteria</taxon>
        <taxon>Candidatus Fraseribacteriota</taxon>
    </lineage>
</organism>
<evidence type="ECO:0000256" key="4">
    <source>
        <dbReference type="ARBA" id="ARBA00023274"/>
    </source>
</evidence>
<proteinExistence type="inferred from homology"/>
<keyword evidence="2 5" id="KW-0694">RNA-binding</keyword>
<keyword evidence="4 5" id="KW-0687">Ribonucleoprotein</keyword>
<gene>
    <name evidence="5" type="primary">rplF</name>
    <name evidence="9" type="ORF">A2Z21_08570</name>
</gene>
<dbReference type="PANTHER" id="PTHR11655">
    <property type="entry name" value="60S/50S RIBOSOMAL PROTEIN L6/L9"/>
    <property type="match status" value="1"/>
</dbReference>
<evidence type="ECO:0000256" key="5">
    <source>
        <dbReference type="HAMAP-Rule" id="MF_01365"/>
    </source>
</evidence>
<dbReference type="Proteomes" id="UP000179157">
    <property type="component" value="Unassembled WGS sequence"/>
</dbReference>
<evidence type="ECO:0000256" key="6">
    <source>
        <dbReference type="RuleBase" id="RU003869"/>
    </source>
</evidence>
<feature type="domain" description="Large ribosomal subunit protein uL6 alpha-beta" evidence="8">
    <location>
        <begin position="91"/>
        <end position="171"/>
    </location>
</feature>
<dbReference type="AlphaFoldDB" id="A0A1F5UPD5"/>
<dbReference type="GO" id="GO:0003735">
    <property type="term" value="F:structural constituent of ribosome"/>
    <property type="evidence" value="ECO:0007669"/>
    <property type="project" value="UniProtKB-UniRule"/>
</dbReference>
<dbReference type="PANTHER" id="PTHR11655:SF14">
    <property type="entry name" value="LARGE RIBOSOMAL SUBUNIT PROTEIN UL6M"/>
    <property type="match status" value="1"/>
</dbReference>
<dbReference type="FunFam" id="3.90.930.12:FF:000002">
    <property type="entry name" value="50S ribosomal protein L6"/>
    <property type="match status" value="1"/>
</dbReference>